<evidence type="ECO:0000256" key="2">
    <source>
        <dbReference type="ARBA" id="ARBA00022729"/>
    </source>
</evidence>
<proteinExistence type="predicted"/>
<protein>
    <submittedName>
        <fullName evidence="5">Imelysin</fullName>
    </submittedName>
</protein>
<evidence type="ECO:0000313" key="6">
    <source>
        <dbReference type="Proteomes" id="UP000268844"/>
    </source>
</evidence>
<dbReference type="Pfam" id="PF09375">
    <property type="entry name" value="Peptidase_M75"/>
    <property type="match status" value="1"/>
</dbReference>
<gene>
    <name evidence="5" type="ORF">DEVEQU_00704</name>
</gene>
<evidence type="ECO:0000259" key="4">
    <source>
        <dbReference type="Pfam" id="PF09375"/>
    </source>
</evidence>
<organism evidence="5 6">
    <name type="scientific">Devosia equisanguinis</name>
    <dbReference type="NCBI Taxonomy" id="2490941"/>
    <lineage>
        <taxon>Bacteria</taxon>
        <taxon>Pseudomonadati</taxon>
        <taxon>Pseudomonadota</taxon>
        <taxon>Alphaproteobacteria</taxon>
        <taxon>Hyphomicrobiales</taxon>
        <taxon>Devosiaceae</taxon>
        <taxon>Devosia</taxon>
    </lineage>
</organism>
<dbReference type="CDD" id="cd14659">
    <property type="entry name" value="Imelysin-like_IPPA"/>
    <property type="match status" value="1"/>
</dbReference>
<comment type="subcellular location">
    <subcellularLocation>
        <location evidence="1">Cell envelope</location>
    </subcellularLocation>
</comment>
<dbReference type="InterPro" id="IPR038352">
    <property type="entry name" value="Imelysin_sf"/>
</dbReference>
<dbReference type="InterPro" id="IPR034984">
    <property type="entry name" value="Imelysin-like_IPPA"/>
</dbReference>
<sequence length="354" mass="37652">MRKALVLIAFLLTPPAMADETLLPADLGERVVERFVAPTVTGFSAATEALVTTSDALCAAPSVAHLATTRAAFGEVVESWGRLSVLRFGPLVSDNRFETVFFWPDPRGVTLKQVQAALLEQDPNVTDPETLAGKSVALQNLFALDYLLAGTDAEMLATGDAHRCAYARAVAVMLSRHAHAIAAGWSEDAPIGGSFRDPGEDGYFRSQTEVMGELVKALLTGVDFVRSAELLPPLGETIADARGKRAPLWRSDLTVALVRAQLTGLHDLLEATGLNESLPDANVSPVRNVLFNLEQAAKAMDGITQPAEAAFGEVESRKRLDFVALQLGYSSTAIGEDMTASLGLAMGFNALDGD</sequence>
<name>A0A447I7S1_9HYPH</name>
<dbReference type="AlphaFoldDB" id="A0A447I7S1"/>
<keyword evidence="6" id="KW-1185">Reference proteome</keyword>
<dbReference type="EMBL" id="UZWD01000009">
    <property type="protein sequence ID" value="VDS03580.1"/>
    <property type="molecule type" value="Genomic_DNA"/>
</dbReference>
<accession>A0A447I7S1</accession>
<dbReference type="GO" id="GO:0030313">
    <property type="term" value="C:cell envelope"/>
    <property type="evidence" value="ECO:0007669"/>
    <property type="project" value="UniProtKB-SubCell"/>
</dbReference>
<keyword evidence="2 3" id="KW-0732">Signal</keyword>
<feature type="chain" id="PRO_5019450537" evidence="3">
    <location>
        <begin position="19"/>
        <end position="354"/>
    </location>
</feature>
<dbReference type="OrthoDB" id="5729110at2"/>
<dbReference type="InterPro" id="IPR018976">
    <property type="entry name" value="Imelysin-like"/>
</dbReference>
<feature type="domain" description="Imelysin-like" evidence="4">
    <location>
        <begin position="43"/>
        <end position="325"/>
    </location>
</feature>
<evidence type="ECO:0000256" key="1">
    <source>
        <dbReference type="ARBA" id="ARBA00004196"/>
    </source>
</evidence>
<evidence type="ECO:0000256" key="3">
    <source>
        <dbReference type="SAM" id="SignalP"/>
    </source>
</evidence>
<reference evidence="5 6" key="1">
    <citation type="submission" date="2018-12" db="EMBL/GenBank/DDBJ databases">
        <authorList>
            <person name="Criscuolo A."/>
        </authorList>
    </citation>
    <scope>NUCLEOTIDE SEQUENCE [LARGE SCALE GENOMIC DNA]</scope>
    <source>
        <strain evidence="5">ACIP1116281</strain>
    </source>
</reference>
<evidence type="ECO:0000313" key="5">
    <source>
        <dbReference type="EMBL" id="VDS03580.1"/>
    </source>
</evidence>
<dbReference type="RefSeq" id="WP_126149172.1">
    <property type="nucleotide sequence ID" value="NZ_JBHTMH010000001.1"/>
</dbReference>
<feature type="signal peptide" evidence="3">
    <location>
        <begin position="1"/>
        <end position="18"/>
    </location>
</feature>
<dbReference type="Proteomes" id="UP000268844">
    <property type="component" value="Unassembled WGS sequence"/>
</dbReference>
<dbReference type="Gene3D" id="1.20.1420.20">
    <property type="entry name" value="M75 peptidase, HXXE motif"/>
    <property type="match status" value="1"/>
</dbReference>